<dbReference type="Proteomes" id="UP000694892">
    <property type="component" value="Chromosome 9_10L"/>
</dbReference>
<sequence>MPIWLVQSESTAYLAVYGAHHQAYLSPRYRMDRFLYLHPYRYRFVFLSLGPIRSARYPAYQRKIHSFGDSNSSSAICSLSKYVVASVSLCTFRPIP</sequence>
<evidence type="ECO:0000313" key="2">
    <source>
        <dbReference type="Proteomes" id="UP000694892"/>
    </source>
</evidence>
<reference evidence="2" key="1">
    <citation type="journal article" date="2016" name="Nature">
        <title>Genome evolution in the allotetraploid frog Xenopus laevis.</title>
        <authorList>
            <person name="Session A.M."/>
            <person name="Uno Y."/>
            <person name="Kwon T."/>
            <person name="Chapman J.A."/>
            <person name="Toyoda A."/>
            <person name="Takahashi S."/>
            <person name="Fukui A."/>
            <person name="Hikosaka A."/>
            <person name="Suzuki A."/>
            <person name="Kondo M."/>
            <person name="van Heeringen S.J."/>
            <person name="Quigley I."/>
            <person name="Heinz S."/>
            <person name="Ogino H."/>
            <person name="Ochi H."/>
            <person name="Hellsten U."/>
            <person name="Lyons J.B."/>
            <person name="Simakov O."/>
            <person name="Putnam N."/>
            <person name="Stites J."/>
            <person name="Kuroki Y."/>
            <person name="Tanaka T."/>
            <person name="Michiue T."/>
            <person name="Watanabe M."/>
            <person name="Bogdanovic O."/>
            <person name="Lister R."/>
            <person name="Georgiou G."/>
            <person name="Paranjpe S.S."/>
            <person name="van Kruijsbergen I."/>
            <person name="Shu S."/>
            <person name="Carlson J."/>
            <person name="Kinoshita T."/>
            <person name="Ohta Y."/>
            <person name="Mawaribuchi S."/>
            <person name="Jenkins J."/>
            <person name="Grimwood J."/>
            <person name="Schmutz J."/>
            <person name="Mitros T."/>
            <person name="Mozaffari S.V."/>
            <person name="Suzuki Y."/>
            <person name="Haramoto Y."/>
            <person name="Yamamoto T.S."/>
            <person name="Takagi C."/>
            <person name="Heald R."/>
            <person name="Miller K."/>
            <person name="Haudenschild C."/>
            <person name="Kitzman J."/>
            <person name="Nakayama T."/>
            <person name="Izutsu Y."/>
            <person name="Robert J."/>
            <person name="Fortriede J."/>
            <person name="Burns K."/>
            <person name="Lotay V."/>
            <person name="Karimi K."/>
            <person name="Yasuoka Y."/>
            <person name="Dichmann D.S."/>
            <person name="Flajnik M.F."/>
            <person name="Houston D.W."/>
            <person name="Shendure J."/>
            <person name="DuPasquier L."/>
            <person name="Vize P.D."/>
            <person name="Zorn A.M."/>
            <person name="Ito M."/>
            <person name="Marcotte E.M."/>
            <person name="Wallingford J.B."/>
            <person name="Ito Y."/>
            <person name="Asashima M."/>
            <person name="Ueno N."/>
            <person name="Matsuda Y."/>
            <person name="Veenstra G.J."/>
            <person name="Fujiyama A."/>
            <person name="Harland R.M."/>
            <person name="Taira M."/>
            <person name="Rokhsar D.S."/>
        </authorList>
    </citation>
    <scope>NUCLEOTIDE SEQUENCE [LARGE SCALE GENOMIC DNA]</scope>
    <source>
        <strain evidence="2">J</strain>
    </source>
</reference>
<gene>
    <name evidence="1" type="ORF">XELAEV_18045324mg</name>
</gene>
<proteinExistence type="predicted"/>
<organism evidence="1 2">
    <name type="scientific">Xenopus laevis</name>
    <name type="common">African clawed frog</name>
    <dbReference type="NCBI Taxonomy" id="8355"/>
    <lineage>
        <taxon>Eukaryota</taxon>
        <taxon>Metazoa</taxon>
        <taxon>Chordata</taxon>
        <taxon>Craniata</taxon>
        <taxon>Vertebrata</taxon>
        <taxon>Euteleostomi</taxon>
        <taxon>Amphibia</taxon>
        <taxon>Batrachia</taxon>
        <taxon>Anura</taxon>
        <taxon>Pipoidea</taxon>
        <taxon>Pipidae</taxon>
        <taxon>Xenopodinae</taxon>
        <taxon>Xenopus</taxon>
        <taxon>Xenopus</taxon>
    </lineage>
</organism>
<protein>
    <submittedName>
        <fullName evidence="1">Uncharacterized protein</fullName>
    </submittedName>
</protein>
<dbReference type="AlphaFoldDB" id="A0A974C0E1"/>
<dbReference type="EMBL" id="CM004482">
    <property type="protein sequence ID" value="OCT64222.1"/>
    <property type="molecule type" value="Genomic_DNA"/>
</dbReference>
<name>A0A974C0E1_XENLA</name>
<evidence type="ECO:0000313" key="1">
    <source>
        <dbReference type="EMBL" id="OCT64222.1"/>
    </source>
</evidence>
<accession>A0A974C0E1</accession>